<evidence type="ECO:0000313" key="2">
    <source>
        <dbReference type="Proteomes" id="UP001153076"/>
    </source>
</evidence>
<sequence>MQLQLKISKNTLLTMILSGKLVVCHHHSQLKGQDLHFRDDHGVNFRLLLPTSTGWQAQFTAKEDLPDNSSMQSFKDISVASFLIQRDFIFRDDQLPCEVLDQQLSLVCYSEIRIKKLGKNAKDSFRALAVQFHASMRSPNYYSNRLAQGEIEKSRVLSMTGQKNHTMNAGINCIQ</sequence>
<protein>
    <submittedName>
        <fullName evidence="1">Uncharacterized protein</fullName>
    </submittedName>
</protein>
<organism evidence="1 2">
    <name type="scientific">Carnegiea gigantea</name>
    <dbReference type="NCBI Taxonomy" id="171969"/>
    <lineage>
        <taxon>Eukaryota</taxon>
        <taxon>Viridiplantae</taxon>
        <taxon>Streptophyta</taxon>
        <taxon>Embryophyta</taxon>
        <taxon>Tracheophyta</taxon>
        <taxon>Spermatophyta</taxon>
        <taxon>Magnoliopsida</taxon>
        <taxon>eudicotyledons</taxon>
        <taxon>Gunneridae</taxon>
        <taxon>Pentapetalae</taxon>
        <taxon>Caryophyllales</taxon>
        <taxon>Cactineae</taxon>
        <taxon>Cactaceae</taxon>
        <taxon>Cactoideae</taxon>
        <taxon>Echinocereeae</taxon>
        <taxon>Carnegiea</taxon>
    </lineage>
</organism>
<evidence type="ECO:0000313" key="1">
    <source>
        <dbReference type="EMBL" id="KAJ8450031.1"/>
    </source>
</evidence>
<gene>
    <name evidence="1" type="ORF">Cgig2_029393</name>
</gene>
<dbReference type="AlphaFoldDB" id="A0A9Q1QQJ4"/>
<comment type="caution">
    <text evidence="1">The sequence shown here is derived from an EMBL/GenBank/DDBJ whole genome shotgun (WGS) entry which is preliminary data.</text>
</comment>
<dbReference type="Proteomes" id="UP001153076">
    <property type="component" value="Unassembled WGS sequence"/>
</dbReference>
<accession>A0A9Q1QQJ4</accession>
<reference evidence="1" key="1">
    <citation type="submission" date="2022-04" db="EMBL/GenBank/DDBJ databases">
        <title>Carnegiea gigantea Genome sequencing and assembly v2.</title>
        <authorList>
            <person name="Copetti D."/>
            <person name="Sanderson M.J."/>
            <person name="Burquez A."/>
            <person name="Wojciechowski M.F."/>
        </authorList>
    </citation>
    <scope>NUCLEOTIDE SEQUENCE</scope>
    <source>
        <strain evidence="1">SGP5-SGP5p</strain>
        <tissue evidence="1">Aerial part</tissue>
    </source>
</reference>
<keyword evidence="2" id="KW-1185">Reference proteome</keyword>
<dbReference type="EMBL" id="JAKOGI010000018">
    <property type="protein sequence ID" value="KAJ8450031.1"/>
    <property type="molecule type" value="Genomic_DNA"/>
</dbReference>
<name>A0A9Q1QQJ4_9CARY</name>
<proteinExistence type="predicted"/>